<accession>A0A9W8AH45</accession>
<feature type="non-terminal residue" evidence="1">
    <location>
        <position position="1"/>
    </location>
</feature>
<comment type="caution">
    <text evidence="1">The sequence shown here is derived from an EMBL/GenBank/DDBJ whole genome shotgun (WGS) entry which is preliminary data.</text>
</comment>
<proteinExistence type="predicted"/>
<keyword evidence="2" id="KW-1185">Reference proteome</keyword>
<name>A0A9W8AH45_9FUNG</name>
<feature type="non-terminal residue" evidence="1">
    <location>
        <position position="106"/>
    </location>
</feature>
<evidence type="ECO:0000313" key="2">
    <source>
        <dbReference type="Proteomes" id="UP001150925"/>
    </source>
</evidence>
<protein>
    <submittedName>
        <fullName evidence="1">Uncharacterized protein</fullName>
    </submittedName>
</protein>
<dbReference type="AlphaFoldDB" id="A0A9W8AH45"/>
<evidence type="ECO:0000313" key="1">
    <source>
        <dbReference type="EMBL" id="KAJ1949214.1"/>
    </source>
</evidence>
<gene>
    <name evidence="1" type="ORF">IWQ62_006770</name>
</gene>
<reference evidence="1" key="1">
    <citation type="submission" date="2022-07" db="EMBL/GenBank/DDBJ databases">
        <title>Phylogenomic reconstructions and comparative analyses of Kickxellomycotina fungi.</title>
        <authorList>
            <person name="Reynolds N.K."/>
            <person name="Stajich J.E."/>
            <person name="Barry K."/>
            <person name="Grigoriev I.V."/>
            <person name="Crous P."/>
            <person name="Smith M.E."/>
        </authorList>
    </citation>
    <scope>NUCLEOTIDE SEQUENCE</scope>
    <source>
        <strain evidence="1">RSA 1196</strain>
    </source>
</reference>
<dbReference type="Proteomes" id="UP001150925">
    <property type="component" value="Unassembled WGS sequence"/>
</dbReference>
<dbReference type="EMBL" id="JANBPY010004084">
    <property type="protein sequence ID" value="KAJ1949214.1"/>
    <property type="molecule type" value="Genomic_DNA"/>
</dbReference>
<sequence>SAQSEVPSYSPKLWLERKDIDLRGKVRTFSQRAYTPGDSTPIETNSPIGKADSQKLTAFLSHVYPLPRDEPAEPWVPRDRKSLHQLMEGYTNEAYPEIQEQINATL</sequence>
<organism evidence="1 2">
    <name type="scientific">Dispira parvispora</name>
    <dbReference type="NCBI Taxonomy" id="1520584"/>
    <lineage>
        <taxon>Eukaryota</taxon>
        <taxon>Fungi</taxon>
        <taxon>Fungi incertae sedis</taxon>
        <taxon>Zoopagomycota</taxon>
        <taxon>Kickxellomycotina</taxon>
        <taxon>Dimargaritomycetes</taxon>
        <taxon>Dimargaritales</taxon>
        <taxon>Dimargaritaceae</taxon>
        <taxon>Dispira</taxon>
    </lineage>
</organism>